<feature type="compositionally biased region" description="Gly residues" evidence="7">
    <location>
        <begin position="868"/>
        <end position="890"/>
    </location>
</feature>
<dbReference type="STRING" id="2282107.A0A286U8Y8"/>
<feature type="coiled-coil region" evidence="6">
    <location>
        <begin position="94"/>
        <end position="121"/>
    </location>
</feature>
<feature type="compositionally biased region" description="Basic and acidic residues" evidence="7">
    <location>
        <begin position="314"/>
        <end position="326"/>
    </location>
</feature>
<dbReference type="GO" id="GO:0000481">
    <property type="term" value="P:maturation of 5S rRNA"/>
    <property type="evidence" value="ECO:0007669"/>
    <property type="project" value="TreeGrafter"/>
</dbReference>
<feature type="compositionally biased region" description="Gly residues" evidence="7">
    <location>
        <begin position="301"/>
        <end position="312"/>
    </location>
</feature>
<name>A0A286U8Y8_9AGAM</name>
<dbReference type="Pfam" id="PF03343">
    <property type="entry name" value="SART-1"/>
    <property type="match status" value="1"/>
</dbReference>
<dbReference type="PANTHER" id="PTHR14152">
    <property type="entry name" value="SQUAMOUS CELL CARCINOMA ANTIGEN RECOGNISED BY CYTOTOXIC T LYMPHOCYTES"/>
    <property type="match status" value="1"/>
</dbReference>
<evidence type="ECO:0000313" key="8">
    <source>
        <dbReference type="EMBL" id="PAV16036.1"/>
    </source>
</evidence>
<feature type="region of interest" description="Disordered" evidence="7">
    <location>
        <begin position="19"/>
        <end position="63"/>
    </location>
</feature>
<dbReference type="PANTHER" id="PTHR14152:SF5">
    <property type="entry name" value="U4_U6.U5 TRI-SNRNP-ASSOCIATED PROTEIN 1"/>
    <property type="match status" value="1"/>
</dbReference>
<reference evidence="8 9" key="1">
    <citation type="journal article" date="2017" name="Mol. Ecol.">
        <title>Comparative and population genomic landscape of Phellinus noxius: A hypervariable fungus causing root rot in trees.</title>
        <authorList>
            <person name="Chung C.L."/>
            <person name="Lee T.J."/>
            <person name="Akiba M."/>
            <person name="Lee H.H."/>
            <person name="Kuo T.H."/>
            <person name="Liu D."/>
            <person name="Ke H.M."/>
            <person name="Yokoi T."/>
            <person name="Roa M.B."/>
            <person name="Lu M.J."/>
            <person name="Chang Y.Y."/>
            <person name="Ann P.J."/>
            <person name="Tsai J.N."/>
            <person name="Chen C.Y."/>
            <person name="Tzean S.S."/>
            <person name="Ota Y."/>
            <person name="Hattori T."/>
            <person name="Sahashi N."/>
            <person name="Liou R.F."/>
            <person name="Kikuchi T."/>
            <person name="Tsai I.J."/>
        </authorList>
    </citation>
    <scope>NUCLEOTIDE SEQUENCE [LARGE SCALE GENOMIC DNA]</scope>
    <source>
        <strain evidence="8 9">FFPRI411160</strain>
    </source>
</reference>
<feature type="compositionally biased region" description="Basic residues" evidence="7">
    <location>
        <begin position="272"/>
        <end position="283"/>
    </location>
</feature>
<evidence type="ECO:0000256" key="1">
    <source>
        <dbReference type="ARBA" id="ARBA00004123"/>
    </source>
</evidence>
<feature type="region of interest" description="Disordered" evidence="7">
    <location>
        <begin position="71"/>
        <end position="90"/>
    </location>
</feature>
<sequence length="921" mass="100957">MEESISLEETNKIRISLGLKPLSATKDDSADSQEKQAEDNFAKKKEQEAKDRESKRIQDRIAKVKNKRELNASLKGATLGDPDADGDDALSWVKKSKKREKLLAKKRMEELENMDRQFQEEYTEKDLQGLKVSHNFEELGEGEDRILTLKDSRILDNEEDELQNVEMAEEERNKKNNELKIKKKDYKGYDDEEFGDGQSGVRRSILAKYDEDLEGTSEIGFRLGSSVPKKAEKLKEEQQAAAAAVNKSLLSIDYSKNLEVTDYLQEGDVGFKKPKTKKKRPSRRVAEDSGIEPVSSSNGTNGNGTGAGNGSGDGEDKMDIDVKPTRTRTRDLDVNFIDDDELQASLARARRAKMMKKPKVLTQEEVARKLVEERIKNEASEAIKLEEGDDEAGGGLVFDDTSEFIRSVQYNPEVKQEPKSRDDVRVKSESTQRDVHMKDVGGGGDGDADADNNDNDSDEDMEAGEIAMKEEEDEEAILHALQHAIDTGELNLKQEEGEGEGQGQGEKEGENGVDSINGTSSQLSYGSGIGATLNILRQQGILSTPSSTQQEREKTQRQRDIWLAEYRTRLALRELERMRAKGEKKDQAQREYENRVREQQEAREGMEMFREYKPDVNIVYHDEFGRELSAKEAWKALSHRFHGKGSGKMKTEKRLKKIAEERKKEAMASGDTPLSMNRAFQQRQEKTGQAHFVLSVGNRGAVPQVAEYLEPPTLSKGKTEKSKKKKDTGKEDKSQGVNSFNNFNNFLNNNGIHNHNHNHNNLNANNAGSANNNVDITGFTSRPLSSSLSPGPGPGRGFSPIPGPGSGIGSGQGQGQGHSNGASPSPALGLSPGPGFSTGFGTGFGSGSGSMMKKSFSQVSEPASGAGTPIGSGANGNGFGNGNGNGVGGERGGERVKVAFGFGTKRKAAGEGMGTPPQKRR</sequence>
<feature type="region of interest" description="Disordered" evidence="7">
    <location>
        <begin position="408"/>
        <end position="471"/>
    </location>
</feature>
<proteinExistence type="inferred from homology"/>
<dbReference type="AlphaFoldDB" id="A0A286U8Y8"/>
<comment type="similarity">
    <text evidence="2">Belongs to the SNU66/SART1 family.</text>
</comment>
<evidence type="ECO:0000313" key="9">
    <source>
        <dbReference type="Proteomes" id="UP000217199"/>
    </source>
</evidence>
<evidence type="ECO:0000256" key="5">
    <source>
        <dbReference type="ARBA" id="ARBA00023242"/>
    </source>
</evidence>
<feature type="region of interest" description="Disordered" evidence="7">
    <location>
        <begin position="265"/>
        <end position="326"/>
    </location>
</feature>
<feature type="compositionally biased region" description="Basic and acidic residues" evidence="7">
    <location>
        <begin position="229"/>
        <end position="238"/>
    </location>
</feature>
<keyword evidence="3" id="KW-0507">mRNA processing</keyword>
<dbReference type="Proteomes" id="UP000217199">
    <property type="component" value="Unassembled WGS sequence"/>
</dbReference>
<accession>A0A286U8Y8</accession>
<feature type="compositionally biased region" description="Low complexity" evidence="7">
    <location>
        <begin position="738"/>
        <end position="790"/>
    </location>
</feature>
<evidence type="ECO:0000256" key="3">
    <source>
        <dbReference type="ARBA" id="ARBA00022664"/>
    </source>
</evidence>
<dbReference type="EMBL" id="NBII01000008">
    <property type="protein sequence ID" value="PAV16036.1"/>
    <property type="molecule type" value="Genomic_DNA"/>
</dbReference>
<protein>
    <submittedName>
        <fullName evidence="8">SART-1</fullName>
    </submittedName>
</protein>
<dbReference type="FunCoup" id="A0A286U8Y8">
    <property type="interactions" value="689"/>
</dbReference>
<feature type="compositionally biased region" description="Acidic residues" evidence="7">
    <location>
        <begin position="446"/>
        <end position="463"/>
    </location>
</feature>
<feature type="compositionally biased region" description="Low complexity" evidence="7">
    <location>
        <begin position="821"/>
        <end position="835"/>
    </location>
</feature>
<dbReference type="GO" id="GO:0045292">
    <property type="term" value="P:mRNA cis splicing, via spliceosome"/>
    <property type="evidence" value="ECO:0007669"/>
    <property type="project" value="TreeGrafter"/>
</dbReference>
<comment type="subcellular location">
    <subcellularLocation>
        <location evidence="1">Nucleus</location>
    </subcellularLocation>
</comment>
<feature type="compositionally biased region" description="Basic and acidic residues" evidence="7">
    <location>
        <begin position="25"/>
        <end position="63"/>
    </location>
</feature>
<evidence type="ECO:0000256" key="6">
    <source>
        <dbReference type="SAM" id="Coils"/>
    </source>
</evidence>
<feature type="compositionally biased region" description="Basic and acidic residues" evidence="7">
    <location>
        <begin position="414"/>
        <end position="439"/>
    </location>
</feature>
<keyword evidence="5" id="KW-0539">Nucleus</keyword>
<evidence type="ECO:0000256" key="2">
    <source>
        <dbReference type="ARBA" id="ARBA00006076"/>
    </source>
</evidence>
<feature type="compositionally biased region" description="Gly residues" evidence="7">
    <location>
        <begin position="836"/>
        <end position="848"/>
    </location>
</feature>
<comment type="caution">
    <text evidence="8">The sequence shown here is derived from an EMBL/GenBank/DDBJ whole genome shotgun (WGS) entry which is preliminary data.</text>
</comment>
<evidence type="ECO:0000256" key="7">
    <source>
        <dbReference type="SAM" id="MobiDB-lite"/>
    </source>
</evidence>
<dbReference type="InterPro" id="IPR005011">
    <property type="entry name" value="SNU66/SART1"/>
</dbReference>
<dbReference type="InParanoid" id="A0A286U8Y8"/>
<keyword evidence="9" id="KW-1185">Reference proteome</keyword>
<dbReference type="OrthoDB" id="5583at2759"/>
<keyword evidence="6" id="KW-0175">Coiled coil</keyword>
<keyword evidence="4" id="KW-0508">mRNA splicing</keyword>
<gene>
    <name evidence="8" type="ORF">PNOK_0765600</name>
</gene>
<organism evidence="8 9">
    <name type="scientific">Pyrrhoderma noxium</name>
    <dbReference type="NCBI Taxonomy" id="2282107"/>
    <lineage>
        <taxon>Eukaryota</taxon>
        <taxon>Fungi</taxon>
        <taxon>Dikarya</taxon>
        <taxon>Basidiomycota</taxon>
        <taxon>Agaricomycotina</taxon>
        <taxon>Agaricomycetes</taxon>
        <taxon>Hymenochaetales</taxon>
        <taxon>Hymenochaetaceae</taxon>
        <taxon>Pyrrhoderma</taxon>
    </lineage>
</organism>
<feature type="coiled-coil region" evidence="6">
    <location>
        <begin position="155"/>
        <end position="185"/>
    </location>
</feature>
<feature type="region of interest" description="Disordered" evidence="7">
    <location>
        <begin position="486"/>
        <end position="522"/>
    </location>
</feature>
<dbReference type="GO" id="GO:0046540">
    <property type="term" value="C:U4/U6 x U5 tri-snRNP complex"/>
    <property type="evidence" value="ECO:0007669"/>
    <property type="project" value="InterPro"/>
</dbReference>
<feature type="compositionally biased region" description="Gly residues" evidence="7">
    <location>
        <begin position="804"/>
        <end position="818"/>
    </location>
</feature>
<feature type="region of interest" description="Disordered" evidence="7">
    <location>
        <begin position="707"/>
        <end position="893"/>
    </location>
</feature>
<evidence type="ECO:0000256" key="4">
    <source>
        <dbReference type="ARBA" id="ARBA00023187"/>
    </source>
</evidence>
<dbReference type="Pfam" id="PF19252">
    <property type="entry name" value="HIND"/>
    <property type="match status" value="1"/>
</dbReference>
<dbReference type="InterPro" id="IPR045347">
    <property type="entry name" value="HIND"/>
</dbReference>
<feature type="region of interest" description="Disordered" evidence="7">
    <location>
        <begin position="217"/>
        <end position="242"/>
    </location>
</feature>